<protein>
    <submittedName>
        <fullName evidence="2">Uncharacterized protein</fullName>
    </submittedName>
</protein>
<proteinExistence type="predicted"/>
<dbReference type="Proteomes" id="UP001152622">
    <property type="component" value="Chromosome 7"/>
</dbReference>
<comment type="caution">
    <text evidence="2">The sequence shown here is derived from an EMBL/GenBank/DDBJ whole genome shotgun (WGS) entry which is preliminary data.</text>
</comment>
<dbReference type="EMBL" id="JAINUF010000007">
    <property type="protein sequence ID" value="KAJ8353772.1"/>
    <property type="molecule type" value="Genomic_DNA"/>
</dbReference>
<reference evidence="2" key="1">
    <citation type="journal article" date="2023" name="Science">
        <title>Genome structures resolve the early diversification of teleost fishes.</title>
        <authorList>
            <person name="Parey E."/>
            <person name="Louis A."/>
            <person name="Montfort J."/>
            <person name="Bouchez O."/>
            <person name="Roques C."/>
            <person name="Iampietro C."/>
            <person name="Lluch J."/>
            <person name="Castinel A."/>
            <person name="Donnadieu C."/>
            <person name="Desvignes T."/>
            <person name="Floi Bucao C."/>
            <person name="Jouanno E."/>
            <person name="Wen M."/>
            <person name="Mejri S."/>
            <person name="Dirks R."/>
            <person name="Jansen H."/>
            <person name="Henkel C."/>
            <person name="Chen W.J."/>
            <person name="Zahm M."/>
            <person name="Cabau C."/>
            <person name="Klopp C."/>
            <person name="Thompson A.W."/>
            <person name="Robinson-Rechavi M."/>
            <person name="Braasch I."/>
            <person name="Lecointre G."/>
            <person name="Bobe J."/>
            <person name="Postlethwait J.H."/>
            <person name="Berthelot C."/>
            <person name="Roest Crollius H."/>
            <person name="Guiguen Y."/>
        </authorList>
    </citation>
    <scope>NUCLEOTIDE SEQUENCE</scope>
    <source>
        <strain evidence="2">WJC10195</strain>
    </source>
</reference>
<evidence type="ECO:0000256" key="1">
    <source>
        <dbReference type="SAM" id="MobiDB-lite"/>
    </source>
</evidence>
<accession>A0A9Q1F9I7</accession>
<feature type="region of interest" description="Disordered" evidence="1">
    <location>
        <begin position="108"/>
        <end position="134"/>
    </location>
</feature>
<evidence type="ECO:0000313" key="2">
    <source>
        <dbReference type="EMBL" id="KAJ8353772.1"/>
    </source>
</evidence>
<evidence type="ECO:0000313" key="3">
    <source>
        <dbReference type="Proteomes" id="UP001152622"/>
    </source>
</evidence>
<sequence length="134" mass="15168">MSEYYAWVLARILSSWRGKQKVSGQGGFISVTGVRPERKSHIDYFTPIDQPITANETVAELLDRTEAATDEVGQEHVVSTFDLGYADILIEAKLVTVLVDLLVKEADNIEDENNEKEEEQDETIEDDLNDDEDY</sequence>
<organism evidence="2 3">
    <name type="scientific">Synaphobranchus kaupii</name>
    <name type="common">Kaup's arrowtooth eel</name>
    <dbReference type="NCBI Taxonomy" id="118154"/>
    <lineage>
        <taxon>Eukaryota</taxon>
        <taxon>Metazoa</taxon>
        <taxon>Chordata</taxon>
        <taxon>Craniata</taxon>
        <taxon>Vertebrata</taxon>
        <taxon>Euteleostomi</taxon>
        <taxon>Actinopterygii</taxon>
        <taxon>Neopterygii</taxon>
        <taxon>Teleostei</taxon>
        <taxon>Anguilliformes</taxon>
        <taxon>Synaphobranchidae</taxon>
        <taxon>Synaphobranchus</taxon>
    </lineage>
</organism>
<name>A0A9Q1F9I7_SYNKA</name>
<gene>
    <name evidence="2" type="ORF">SKAU_G00213390</name>
</gene>
<keyword evidence="3" id="KW-1185">Reference proteome</keyword>
<dbReference type="AlphaFoldDB" id="A0A9Q1F9I7"/>